<comment type="caution">
    <text evidence="1">The sequence shown here is derived from an EMBL/GenBank/DDBJ whole genome shotgun (WGS) entry which is preliminary data.</text>
</comment>
<name>A0ABS7G3P1_9ACTN</name>
<accession>A0ABS7G3P1</accession>
<protein>
    <recommendedName>
        <fullName evidence="3">Lipoprotein</fullName>
    </recommendedName>
</protein>
<organism evidence="1 2">
    <name type="scientific">Actinomadura parmotrematis</name>
    <dbReference type="NCBI Taxonomy" id="2864039"/>
    <lineage>
        <taxon>Bacteria</taxon>
        <taxon>Bacillati</taxon>
        <taxon>Actinomycetota</taxon>
        <taxon>Actinomycetes</taxon>
        <taxon>Streptosporangiales</taxon>
        <taxon>Thermomonosporaceae</taxon>
        <taxon>Actinomadura</taxon>
    </lineage>
</organism>
<reference evidence="1 2" key="1">
    <citation type="submission" date="2021-07" db="EMBL/GenBank/DDBJ databases">
        <title>Actinomadura sp. PM05-2 isolated from lichen.</title>
        <authorList>
            <person name="Somphong A."/>
            <person name="Phongsopitanun W."/>
            <person name="Tanasupawat S."/>
            <person name="Peongsungnone V."/>
        </authorList>
    </citation>
    <scope>NUCLEOTIDE SEQUENCE [LARGE SCALE GENOMIC DNA]</scope>
    <source>
        <strain evidence="1 2">PM05-2</strain>
    </source>
</reference>
<gene>
    <name evidence="1" type="ORF">K1Y72_28980</name>
</gene>
<evidence type="ECO:0000313" key="1">
    <source>
        <dbReference type="EMBL" id="MBW8486432.1"/>
    </source>
</evidence>
<keyword evidence="2" id="KW-1185">Reference proteome</keyword>
<dbReference type="RefSeq" id="WP_220169669.1">
    <property type="nucleotide sequence ID" value="NZ_JAIBOA010000023.1"/>
</dbReference>
<dbReference type="Proteomes" id="UP000774570">
    <property type="component" value="Unassembled WGS sequence"/>
</dbReference>
<dbReference type="EMBL" id="JAIBOA010000023">
    <property type="protein sequence ID" value="MBW8486432.1"/>
    <property type="molecule type" value="Genomic_DNA"/>
</dbReference>
<proteinExistence type="predicted"/>
<evidence type="ECO:0008006" key="3">
    <source>
        <dbReference type="Google" id="ProtNLM"/>
    </source>
</evidence>
<dbReference type="PROSITE" id="PS51257">
    <property type="entry name" value="PROKAR_LIPOPROTEIN"/>
    <property type="match status" value="1"/>
</dbReference>
<evidence type="ECO:0000313" key="2">
    <source>
        <dbReference type="Proteomes" id="UP000774570"/>
    </source>
</evidence>
<sequence length="137" mass="13859">MRAEIKGEGAMRFGTFRAFAGGVLLLGAAGLASGCGLLGSDNSGAVCADTKAAFQQYMTQVRAVSAARPAEWTAPTQQLAGRVGALAAKAEDAKLKSALKDEAARLQAASATIGKGDAAQLDKVMSDTPKRIGAACD</sequence>